<sequence length="1074" mass="117867">MNKISKLLAVLLLFVTALPLWAQSRVVTGTVKDQNNQLLIGVNVKIKDSSHGTITDFDGNFKLELDEGATTLEFSYIGYKSEVVEVGTQSHFDIVMTEDAEQLEEVVVTALGIKRDKKAVGYAMQQVGGEEITTVAAASPFSALSGKIAGMDVSTSGSGAAGSTSIRIRGANSLSSSNEALIVIDGVPMENSGGSGAGAFGGFDYGSNINNINAEDIESINVLKGGAAAALYGSRGLNGVVMITTKKGSKNDQLKVTYNANYTWERPNVVPEFQNQYAQGSGGKYLATSVNGWGPKMTGQQVTNFLGETQTLMTNNENPVGDFFRTGSTFNNTVSVSKSGENNTVYFSATHMKNQGIMPNAELERLSLNLRATSKLTDYLTMDSKVNIINQDVFNRPNLGGSPDNPMYTLSQMPRSVSLDQLQVYQTNSGLPVMYNTNYRMEGGYPVWAGTGSFPFASNPLMQNPYWAVNENTNQDVRNRIIAFTELDLDIKKLLVGVPLDNFSLKTRASIDYTMDERERHTADQTLYKPAGLATINYSKSNFSEVNYDAFLSGLKSFGDFGFSFMAGGNLRYNKSNGYASSSQSGIVDPNLGYILQNFNNVITSQSITEKTMQSLFGTLTFDYKDQLFLNFNMRNDWTSALAPGYWSFYYPSVDLSWIISEAVNLPEAVNMMKVRASYAEVGNDLGPHSIFYSFATNPNQYYGLPYGGIPSSKPLYELQPERARSIDFGLETHFFDDRIILDVAYYQTSTDNQIFYAPLPPSSGYNTGLTNAGLVMNQGLEIALNTDIVRTNDFTWQMNVNASRNWSEVLELTEGVPVLNSFAAGGAMIQHQAGQPLGQIVGTAYMRDENGTIMLDEQNLPMYQLTEDGAMNEQVTIGNSVPKWILGINNSFRYKQFSLNVAIDGKFGYDMFSYTNLVGNQRGTLATSVDGRDGWYESEALRAQANVPSNSWTPTGGMKVTGVNQEGQAVEAYVDPQLYYDRLSNITEAYVYDASYLRLQQVSLGYTFPNKMLESTPFRNVTFSAVGQNLFYLYSNVPNVSPNSTVATNNAGGIEIFAFPETASYGFNLKVEF</sequence>
<dbReference type="FunFam" id="2.60.40.1120:FF:000003">
    <property type="entry name" value="Outer membrane protein Omp121"/>
    <property type="match status" value="1"/>
</dbReference>
<dbReference type="SUPFAM" id="SSF56935">
    <property type="entry name" value="Porins"/>
    <property type="match status" value="1"/>
</dbReference>
<dbReference type="Pfam" id="PF13715">
    <property type="entry name" value="CarbopepD_reg_2"/>
    <property type="match status" value="1"/>
</dbReference>
<dbReference type="InterPro" id="IPR039426">
    <property type="entry name" value="TonB-dep_rcpt-like"/>
</dbReference>
<dbReference type="InterPro" id="IPR036942">
    <property type="entry name" value="Beta-barrel_TonB_sf"/>
</dbReference>
<keyword evidence="5 7" id="KW-0472">Membrane</keyword>
<evidence type="ECO:0000313" key="10">
    <source>
        <dbReference type="EMBL" id="PWJ43813.1"/>
    </source>
</evidence>
<comment type="subcellular location">
    <subcellularLocation>
        <location evidence="1 7">Cell outer membrane</location>
        <topology evidence="1 7">Multi-pass membrane protein</topology>
    </subcellularLocation>
</comment>
<dbReference type="InterPro" id="IPR012910">
    <property type="entry name" value="Plug_dom"/>
</dbReference>
<keyword evidence="3 7" id="KW-1134">Transmembrane beta strand</keyword>
<dbReference type="RefSeq" id="WP_109615349.1">
    <property type="nucleotide sequence ID" value="NZ_QGDO01000001.1"/>
</dbReference>
<dbReference type="InterPro" id="IPR008969">
    <property type="entry name" value="CarboxyPept-like_regulatory"/>
</dbReference>
<evidence type="ECO:0000256" key="7">
    <source>
        <dbReference type="PROSITE-ProRule" id="PRU01360"/>
    </source>
</evidence>
<accession>A0A315ZF59</accession>
<dbReference type="PROSITE" id="PS52016">
    <property type="entry name" value="TONB_DEPENDENT_REC_3"/>
    <property type="match status" value="1"/>
</dbReference>
<dbReference type="Proteomes" id="UP000245535">
    <property type="component" value="Unassembled WGS sequence"/>
</dbReference>
<evidence type="ECO:0000256" key="4">
    <source>
        <dbReference type="ARBA" id="ARBA00022692"/>
    </source>
</evidence>
<dbReference type="NCBIfam" id="TIGR04056">
    <property type="entry name" value="OMP_RagA_SusC"/>
    <property type="match status" value="1"/>
</dbReference>
<organism evidence="10 11">
    <name type="scientific">Sediminitomix flava</name>
    <dbReference type="NCBI Taxonomy" id="379075"/>
    <lineage>
        <taxon>Bacteria</taxon>
        <taxon>Pseudomonadati</taxon>
        <taxon>Bacteroidota</taxon>
        <taxon>Cytophagia</taxon>
        <taxon>Cytophagales</taxon>
        <taxon>Flammeovirgaceae</taxon>
        <taxon>Sediminitomix</taxon>
    </lineage>
</organism>
<dbReference type="SUPFAM" id="SSF49464">
    <property type="entry name" value="Carboxypeptidase regulatory domain-like"/>
    <property type="match status" value="1"/>
</dbReference>
<gene>
    <name evidence="10" type="ORF">BC781_101159</name>
</gene>
<dbReference type="GO" id="GO:0009279">
    <property type="term" value="C:cell outer membrane"/>
    <property type="evidence" value="ECO:0007669"/>
    <property type="project" value="UniProtKB-SubCell"/>
</dbReference>
<keyword evidence="6 7" id="KW-0998">Cell outer membrane</keyword>
<name>A0A315ZF59_SEDFL</name>
<evidence type="ECO:0000256" key="8">
    <source>
        <dbReference type="SAM" id="SignalP"/>
    </source>
</evidence>
<evidence type="ECO:0000313" key="11">
    <source>
        <dbReference type="Proteomes" id="UP000245535"/>
    </source>
</evidence>
<dbReference type="Gene3D" id="2.40.170.20">
    <property type="entry name" value="TonB-dependent receptor, beta-barrel domain"/>
    <property type="match status" value="1"/>
</dbReference>
<dbReference type="Pfam" id="PF07715">
    <property type="entry name" value="Plug"/>
    <property type="match status" value="1"/>
</dbReference>
<evidence type="ECO:0000259" key="9">
    <source>
        <dbReference type="Pfam" id="PF07715"/>
    </source>
</evidence>
<dbReference type="AlphaFoldDB" id="A0A315ZF59"/>
<dbReference type="Gene3D" id="2.60.40.1120">
    <property type="entry name" value="Carboxypeptidase-like, regulatory domain"/>
    <property type="match status" value="1"/>
</dbReference>
<dbReference type="Gene3D" id="2.170.130.10">
    <property type="entry name" value="TonB-dependent receptor, plug domain"/>
    <property type="match status" value="1"/>
</dbReference>
<dbReference type="InterPro" id="IPR023996">
    <property type="entry name" value="TonB-dep_OMP_SusC/RagA"/>
</dbReference>
<dbReference type="NCBIfam" id="TIGR04057">
    <property type="entry name" value="SusC_RagA_signa"/>
    <property type="match status" value="1"/>
</dbReference>
<proteinExistence type="inferred from homology"/>
<keyword evidence="2 7" id="KW-0813">Transport</keyword>
<evidence type="ECO:0000256" key="2">
    <source>
        <dbReference type="ARBA" id="ARBA00022448"/>
    </source>
</evidence>
<comment type="similarity">
    <text evidence="7">Belongs to the TonB-dependent receptor family.</text>
</comment>
<evidence type="ECO:0000256" key="6">
    <source>
        <dbReference type="ARBA" id="ARBA00023237"/>
    </source>
</evidence>
<evidence type="ECO:0000256" key="5">
    <source>
        <dbReference type="ARBA" id="ARBA00023136"/>
    </source>
</evidence>
<feature type="domain" description="TonB-dependent receptor plug" evidence="9">
    <location>
        <begin position="117"/>
        <end position="240"/>
    </location>
</feature>
<feature type="signal peptide" evidence="8">
    <location>
        <begin position="1"/>
        <end position="22"/>
    </location>
</feature>
<evidence type="ECO:0000256" key="3">
    <source>
        <dbReference type="ARBA" id="ARBA00022452"/>
    </source>
</evidence>
<keyword evidence="4 7" id="KW-0812">Transmembrane</keyword>
<comment type="caution">
    <text evidence="10">The sequence shown here is derived from an EMBL/GenBank/DDBJ whole genome shotgun (WGS) entry which is preliminary data.</text>
</comment>
<protein>
    <submittedName>
        <fullName evidence="10">TonB-linked SusC/RagA family outer membrane protein</fullName>
    </submittedName>
</protein>
<keyword evidence="11" id="KW-1185">Reference proteome</keyword>
<reference evidence="10 11" key="1">
    <citation type="submission" date="2018-03" db="EMBL/GenBank/DDBJ databases">
        <title>Genomic Encyclopedia of Archaeal and Bacterial Type Strains, Phase II (KMG-II): from individual species to whole genera.</title>
        <authorList>
            <person name="Goeker M."/>
        </authorList>
    </citation>
    <scope>NUCLEOTIDE SEQUENCE [LARGE SCALE GENOMIC DNA]</scope>
    <source>
        <strain evidence="10 11">DSM 28229</strain>
    </source>
</reference>
<keyword evidence="8" id="KW-0732">Signal</keyword>
<dbReference type="InterPro" id="IPR037066">
    <property type="entry name" value="Plug_dom_sf"/>
</dbReference>
<dbReference type="InterPro" id="IPR023997">
    <property type="entry name" value="TonB-dep_OMP_SusC/RagA_CS"/>
</dbReference>
<dbReference type="OrthoDB" id="9768177at2"/>
<dbReference type="EMBL" id="QGDO01000001">
    <property type="protein sequence ID" value="PWJ43813.1"/>
    <property type="molecule type" value="Genomic_DNA"/>
</dbReference>
<feature type="chain" id="PRO_5016258689" evidence="8">
    <location>
        <begin position="23"/>
        <end position="1074"/>
    </location>
</feature>
<evidence type="ECO:0000256" key="1">
    <source>
        <dbReference type="ARBA" id="ARBA00004571"/>
    </source>
</evidence>